<keyword evidence="2" id="KW-1185">Reference proteome</keyword>
<name>A0ABZ2XPB2_9RHOB</name>
<dbReference type="EMBL" id="CP123584">
    <property type="protein sequence ID" value="WZK87159.1"/>
    <property type="molecule type" value="Genomic_DNA"/>
</dbReference>
<accession>A0ABZ2XPB2</accession>
<reference evidence="1 2" key="1">
    <citation type="submission" date="2023-04" db="EMBL/GenBank/DDBJ databases">
        <title>Complete genome sequence of Alisedimentitalea scapharcae.</title>
        <authorList>
            <person name="Rong J.-C."/>
            <person name="Yi M.-L."/>
            <person name="Zhao Q."/>
        </authorList>
    </citation>
    <scope>NUCLEOTIDE SEQUENCE [LARGE SCALE GENOMIC DNA]</scope>
    <source>
        <strain evidence="1 2">KCTC 42119</strain>
    </source>
</reference>
<organism evidence="1 2">
    <name type="scientific">Aliisedimentitalea scapharcae</name>
    <dbReference type="NCBI Taxonomy" id="1524259"/>
    <lineage>
        <taxon>Bacteria</taxon>
        <taxon>Pseudomonadati</taxon>
        <taxon>Pseudomonadota</taxon>
        <taxon>Alphaproteobacteria</taxon>
        <taxon>Rhodobacterales</taxon>
        <taxon>Roseobacteraceae</taxon>
        <taxon>Aliisedimentitalea</taxon>
    </lineage>
</organism>
<sequence>MDDPRAMHTYHHQLMRRDAKANALLLASEHIKASITLPFTGASVFE</sequence>
<gene>
    <name evidence="1" type="ORF">QEZ52_11000</name>
</gene>
<proteinExistence type="predicted"/>
<evidence type="ECO:0000313" key="2">
    <source>
        <dbReference type="Proteomes" id="UP001623232"/>
    </source>
</evidence>
<evidence type="ECO:0000313" key="1">
    <source>
        <dbReference type="EMBL" id="WZK87159.1"/>
    </source>
</evidence>
<protein>
    <submittedName>
        <fullName evidence="1">Uncharacterized protein</fullName>
    </submittedName>
</protein>
<dbReference type="RefSeq" id="WP_406644392.1">
    <property type="nucleotide sequence ID" value="NZ_CP123584.1"/>
</dbReference>
<dbReference type="Proteomes" id="UP001623232">
    <property type="component" value="Chromosome"/>
</dbReference>